<comment type="caution">
    <text evidence="2">The sequence shown here is derived from an EMBL/GenBank/DDBJ whole genome shotgun (WGS) entry which is preliminary data.</text>
</comment>
<keyword evidence="3" id="KW-1185">Reference proteome</keyword>
<protein>
    <submittedName>
        <fullName evidence="2">Uncharacterized protein</fullName>
    </submittedName>
</protein>
<evidence type="ECO:0000256" key="1">
    <source>
        <dbReference type="SAM" id="MobiDB-lite"/>
    </source>
</evidence>
<feature type="region of interest" description="Disordered" evidence="1">
    <location>
        <begin position="1"/>
        <end position="51"/>
    </location>
</feature>
<dbReference type="EMBL" id="JPKZ01001631">
    <property type="protein sequence ID" value="KHN80939.1"/>
    <property type="molecule type" value="Genomic_DNA"/>
</dbReference>
<evidence type="ECO:0000313" key="2">
    <source>
        <dbReference type="EMBL" id="KHN80939.1"/>
    </source>
</evidence>
<dbReference type="OrthoDB" id="289038at2759"/>
<accession>A0A0B2VHQ0</accession>
<gene>
    <name evidence="2" type="ORF">Tcan_15580</name>
</gene>
<name>A0A0B2VHQ0_TOXCA</name>
<dbReference type="AlphaFoldDB" id="A0A0B2VHQ0"/>
<organism evidence="2 3">
    <name type="scientific">Toxocara canis</name>
    <name type="common">Canine roundworm</name>
    <dbReference type="NCBI Taxonomy" id="6265"/>
    <lineage>
        <taxon>Eukaryota</taxon>
        <taxon>Metazoa</taxon>
        <taxon>Ecdysozoa</taxon>
        <taxon>Nematoda</taxon>
        <taxon>Chromadorea</taxon>
        <taxon>Rhabditida</taxon>
        <taxon>Spirurina</taxon>
        <taxon>Ascaridomorpha</taxon>
        <taxon>Ascaridoidea</taxon>
        <taxon>Toxocaridae</taxon>
        <taxon>Toxocara</taxon>
    </lineage>
</organism>
<evidence type="ECO:0000313" key="3">
    <source>
        <dbReference type="Proteomes" id="UP000031036"/>
    </source>
</evidence>
<feature type="compositionally biased region" description="Low complexity" evidence="1">
    <location>
        <begin position="25"/>
        <end position="41"/>
    </location>
</feature>
<sequence>MDCSEPASKEDGDKNGAPMFGRNTSHCSAPSSSPRSSPVDPQLLPEFDTHDDSYGSYHHTTYCDAIHNSHFEDNQ</sequence>
<proteinExistence type="predicted"/>
<reference evidence="2 3" key="1">
    <citation type="submission" date="2014-11" db="EMBL/GenBank/DDBJ databases">
        <title>Genetic blueprint of the zoonotic pathogen Toxocara canis.</title>
        <authorList>
            <person name="Zhu X.-Q."/>
            <person name="Korhonen P.K."/>
            <person name="Cai H."/>
            <person name="Young N.D."/>
            <person name="Nejsum P."/>
            <person name="von Samson-Himmelstjerna G."/>
            <person name="Boag P.R."/>
            <person name="Tan P."/>
            <person name="Li Q."/>
            <person name="Min J."/>
            <person name="Yang Y."/>
            <person name="Wang X."/>
            <person name="Fang X."/>
            <person name="Hall R.S."/>
            <person name="Hofmann A."/>
            <person name="Sternberg P.W."/>
            <person name="Jex A.R."/>
            <person name="Gasser R.B."/>
        </authorList>
    </citation>
    <scope>NUCLEOTIDE SEQUENCE [LARGE SCALE GENOMIC DNA]</scope>
    <source>
        <strain evidence="2">PN_DK_2014</strain>
    </source>
</reference>
<dbReference type="Proteomes" id="UP000031036">
    <property type="component" value="Unassembled WGS sequence"/>
</dbReference>